<dbReference type="Proteomes" id="UP000503820">
    <property type="component" value="Unassembled WGS sequence"/>
</dbReference>
<organism evidence="6 7">
    <name type="scientific">Desulfovibrio psychrotolerans</name>
    <dbReference type="NCBI Taxonomy" id="415242"/>
    <lineage>
        <taxon>Bacteria</taxon>
        <taxon>Pseudomonadati</taxon>
        <taxon>Thermodesulfobacteriota</taxon>
        <taxon>Desulfovibrionia</taxon>
        <taxon>Desulfovibrionales</taxon>
        <taxon>Desulfovibrionaceae</taxon>
        <taxon>Desulfovibrio</taxon>
    </lineage>
</organism>
<keyword evidence="4" id="KW-0067">ATP-binding</keyword>
<dbReference type="InterPro" id="IPR003593">
    <property type="entry name" value="AAA+_ATPase"/>
</dbReference>
<keyword evidence="7" id="KW-1185">Reference proteome</keyword>
<gene>
    <name evidence="6" type="ORF">DSM19430T_17360</name>
</gene>
<sequence length="244" mass="26091">MIHARSLTFAYPGAGRPSLKNVTFDVPEGTVLCLCGVNGSGKSTLLSLLAGLYAPASGTLTVAGIASPGKEDKLRGLSALVLQDADLQIIGSTVAEDMLLAFPPGLTDAEETARDMAARFDLAEHWHSPVHTLSYGQKRKLCLAVALLASPALLLLDEPFSGLDYPAIREMRAILANNRKHRLTQIISVHDLEPVIDLADSMVVLHQGEQVLAGTPQEVLDAIPAFGVRQPCSWQRGLGIVPWE</sequence>
<evidence type="ECO:0000256" key="3">
    <source>
        <dbReference type="ARBA" id="ARBA00022741"/>
    </source>
</evidence>
<protein>
    <submittedName>
        <fullName evidence="6">ABC transporter</fullName>
    </submittedName>
</protein>
<dbReference type="GO" id="GO:0016887">
    <property type="term" value="F:ATP hydrolysis activity"/>
    <property type="evidence" value="ECO:0007669"/>
    <property type="project" value="InterPro"/>
</dbReference>
<dbReference type="PROSITE" id="PS00211">
    <property type="entry name" value="ABC_TRANSPORTER_1"/>
    <property type="match status" value="1"/>
</dbReference>
<comment type="similarity">
    <text evidence="1">Belongs to the ABC transporter superfamily.</text>
</comment>
<dbReference type="PROSITE" id="PS50893">
    <property type="entry name" value="ABC_TRANSPORTER_2"/>
    <property type="match status" value="1"/>
</dbReference>
<dbReference type="InterPro" id="IPR017871">
    <property type="entry name" value="ABC_transporter-like_CS"/>
</dbReference>
<evidence type="ECO:0000256" key="1">
    <source>
        <dbReference type="ARBA" id="ARBA00005417"/>
    </source>
</evidence>
<name>A0A7J0BV37_9BACT</name>
<dbReference type="Gene3D" id="3.40.50.300">
    <property type="entry name" value="P-loop containing nucleotide triphosphate hydrolases"/>
    <property type="match status" value="1"/>
</dbReference>
<dbReference type="GO" id="GO:0005524">
    <property type="term" value="F:ATP binding"/>
    <property type="evidence" value="ECO:0007669"/>
    <property type="project" value="UniProtKB-KW"/>
</dbReference>
<evidence type="ECO:0000313" key="6">
    <source>
        <dbReference type="EMBL" id="GFM37052.1"/>
    </source>
</evidence>
<dbReference type="EMBL" id="BLVP01000008">
    <property type="protein sequence ID" value="GFM37052.1"/>
    <property type="molecule type" value="Genomic_DNA"/>
</dbReference>
<feature type="domain" description="ABC transporter" evidence="5">
    <location>
        <begin position="2"/>
        <end position="232"/>
    </location>
</feature>
<accession>A0A7J0BV37</accession>
<evidence type="ECO:0000313" key="7">
    <source>
        <dbReference type="Proteomes" id="UP000503820"/>
    </source>
</evidence>
<dbReference type="InterPro" id="IPR015856">
    <property type="entry name" value="ABC_transpr_CbiO/EcfA_su"/>
</dbReference>
<keyword evidence="3" id="KW-0547">Nucleotide-binding</keyword>
<dbReference type="InterPro" id="IPR027417">
    <property type="entry name" value="P-loop_NTPase"/>
</dbReference>
<dbReference type="PANTHER" id="PTHR43553:SF24">
    <property type="entry name" value="ENERGY-COUPLING FACTOR TRANSPORTER ATP-BINDING PROTEIN ECFA1"/>
    <property type="match status" value="1"/>
</dbReference>
<comment type="caution">
    <text evidence="6">The sequence shown here is derived from an EMBL/GenBank/DDBJ whole genome shotgun (WGS) entry which is preliminary data.</text>
</comment>
<dbReference type="AlphaFoldDB" id="A0A7J0BV37"/>
<dbReference type="SMART" id="SM00382">
    <property type="entry name" value="AAA"/>
    <property type="match status" value="1"/>
</dbReference>
<keyword evidence="2" id="KW-0813">Transport</keyword>
<dbReference type="RefSeq" id="WP_174409701.1">
    <property type="nucleotide sequence ID" value="NZ_BLVP01000008.1"/>
</dbReference>
<dbReference type="PANTHER" id="PTHR43553">
    <property type="entry name" value="HEAVY METAL TRANSPORTER"/>
    <property type="match status" value="1"/>
</dbReference>
<evidence type="ECO:0000259" key="5">
    <source>
        <dbReference type="PROSITE" id="PS50893"/>
    </source>
</evidence>
<reference evidence="6 7" key="1">
    <citation type="submission" date="2020-05" db="EMBL/GenBank/DDBJ databases">
        <title>Draft genome sequence of Desulfovibrio psychrotolerans JS1T.</title>
        <authorList>
            <person name="Ueno A."/>
            <person name="Tamazawa S."/>
            <person name="Tamamura S."/>
            <person name="Murakami T."/>
            <person name="Kiyama T."/>
            <person name="Inomata H."/>
            <person name="Amano Y."/>
            <person name="Miyakawa K."/>
            <person name="Tamaki H."/>
            <person name="Naganuma T."/>
            <person name="Kaneko K."/>
        </authorList>
    </citation>
    <scope>NUCLEOTIDE SEQUENCE [LARGE SCALE GENOMIC DNA]</scope>
    <source>
        <strain evidence="6 7">JS1</strain>
    </source>
</reference>
<dbReference type="CDD" id="cd03225">
    <property type="entry name" value="ABC_cobalt_CbiO_domain1"/>
    <property type="match status" value="1"/>
</dbReference>
<dbReference type="GO" id="GO:0042626">
    <property type="term" value="F:ATPase-coupled transmembrane transporter activity"/>
    <property type="evidence" value="ECO:0007669"/>
    <property type="project" value="TreeGrafter"/>
</dbReference>
<dbReference type="InterPro" id="IPR050095">
    <property type="entry name" value="ECF_ABC_transporter_ATP-bd"/>
</dbReference>
<evidence type="ECO:0000256" key="4">
    <source>
        <dbReference type="ARBA" id="ARBA00022840"/>
    </source>
</evidence>
<proteinExistence type="inferred from homology"/>
<dbReference type="Pfam" id="PF00005">
    <property type="entry name" value="ABC_tran"/>
    <property type="match status" value="1"/>
</dbReference>
<dbReference type="SUPFAM" id="SSF52540">
    <property type="entry name" value="P-loop containing nucleoside triphosphate hydrolases"/>
    <property type="match status" value="1"/>
</dbReference>
<evidence type="ECO:0000256" key="2">
    <source>
        <dbReference type="ARBA" id="ARBA00022448"/>
    </source>
</evidence>
<dbReference type="GO" id="GO:0043190">
    <property type="term" value="C:ATP-binding cassette (ABC) transporter complex"/>
    <property type="evidence" value="ECO:0007669"/>
    <property type="project" value="TreeGrafter"/>
</dbReference>
<dbReference type="InterPro" id="IPR003439">
    <property type="entry name" value="ABC_transporter-like_ATP-bd"/>
</dbReference>